<dbReference type="Gene3D" id="3.30.300.20">
    <property type="match status" value="1"/>
</dbReference>
<keyword evidence="2" id="KW-0963">Cytoplasm</keyword>
<reference evidence="3" key="1">
    <citation type="journal article" date="2020" name="J. ISSAAS">
        <title>Lactobacilli and other gastrointestinal microbiota of Peromyscus leucopus, reservoir host for agents of Lyme disease and other zoonoses in North America.</title>
        <authorList>
            <person name="Milovic A."/>
            <person name="Bassam K."/>
            <person name="Shao H."/>
            <person name="Chatzistamou I."/>
            <person name="Tufts D.M."/>
            <person name="Diuk-Wasser M."/>
            <person name="Barbour A.G."/>
        </authorList>
    </citation>
    <scope>NUCLEOTIDE SEQUENCE</scope>
    <source>
        <strain evidence="3">LL4</strain>
    </source>
</reference>
<dbReference type="NCBIfam" id="NF001806">
    <property type="entry name" value="PRK00521.3-4"/>
    <property type="match status" value="1"/>
</dbReference>
<organism evidence="3">
    <name type="scientific">uncultured Helicobacter sp</name>
    <dbReference type="NCBI Taxonomy" id="175537"/>
    <lineage>
        <taxon>Bacteria</taxon>
        <taxon>Pseudomonadati</taxon>
        <taxon>Campylobacterota</taxon>
        <taxon>Epsilonproteobacteria</taxon>
        <taxon>Campylobacterales</taxon>
        <taxon>Helicobacteraceae</taxon>
        <taxon>Helicobacter</taxon>
        <taxon>environmental samples</taxon>
    </lineage>
</organism>
<protein>
    <recommendedName>
        <fullName evidence="2">Ribosome-binding factor A</fullName>
    </recommendedName>
</protein>
<keyword evidence="1 2" id="KW-0690">Ribosome biogenesis</keyword>
<dbReference type="Pfam" id="PF02033">
    <property type="entry name" value="RBFA"/>
    <property type="match status" value="1"/>
</dbReference>
<evidence type="ECO:0000256" key="1">
    <source>
        <dbReference type="ARBA" id="ARBA00022517"/>
    </source>
</evidence>
<comment type="subunit">
    <text evidence="2">Monomer. Binds 30S ribosomal subunits, but not 50S ribosomal subunits or 70S ribosomes.</text>
</comment>
<dbReference type="InterPro" id="IPR015946">
    <property type="entry name" value="KH_dom-like_a/b"/>
</dbReference>
<dbReference type="HAMAP" id="MF_00003">
    <property type="entry name" value="RbfA"/>
    <property type="match status" value="1"/>
</dbReference>
<comment type="similarity">
    <text evidence="2">Belongs to the RbfA family.</text>
</comment>
<dbReference type="GO" id="GO:0030490">
    <property type="term" value="P:maturation of SSU-rRNA"/>
    <property type="evidence" value="ECO:0007669"/>
    <property type="project" value="UniProtKB-UniRule"/>
</dbReference>
<dbReference type="EMBL" id="MN577567">
    <property type="protein sequence ID" value="QGT50157.1"/>
    <property type="molecule type" value="Genomic_DNA"/>
</dbReference>
<evidence type="ECO:0000256" key="2">
    <source>
        <dbReference type="HAMAP-Rule" id="MF_00003"/>
    </source>
</evidence>
<dbReference type="AlphaFoldDB" id="A0A650EK80"/>
<dbReference type="GO" id="GO:0005737">
    <property type="term" value="C:cytoplasm"/>
    <property type="evidence" value="ECO:0007669"/>
    <property type="project" value="UniProtKB-SubCell"/>
</dbReference>
<comment type="function">
    <text evidence="2">One of several proteins that assist in the late maturation steps of the functional core of the 30S ribosomal subunit. Associates with free 30S ribosomal subunits (but not with 30S subunits that are part of 70S ribosomes or polysomes). Required for efficient processing of 16S rRNA. May interact with the 5'-terminal helix region of 16S rRNA.</text>
</comment>
<dbReference type="SUPFAM" id="SSF89919">
    <property type="entry name" value="Ribosome-binding factor A, RbfA"/>
    <property type="match status" value="1"/>
</dbReference>
<evidence type="ECO:0000313" key="3">
    <source>
        <dbReference type="EMBL" id="QGT50157.1"/>
    </source>
</evidence>
<comment type="subcellular location">
    <subcellularLocation>
        <location evidence="2">Cytoplasm</location>
    </subcellularLocation>
</comment>
<gene>
    <name evidence="2 3" type="primary">rbfA</name>
    <name evidence="3" type="ORF">Helico4rc_2770</name>
</gene>
<dbReference type="InterPro" id="IPR000238">
    <property type="entry name" value="RbfA"/>
</dbReference>
<name>A0A650EK80_9HELI</name>
<proteinExistence type="inferred from homology"/>
<accession>A0A650EK80</accession>
<sequence length="119" mass="13597">MNNQQIKRQRLESLLQEVLNEAFAQLSDPCLNALNVTSVECSRGKQSAEVFIEGTDIAQNERPALLHKLSKAQGVLREYVLSATEWFRCPNLHFKFDDSLHQANTLDSIFDKLAQEKKH</sequence>
<dbReference type="NCBIfam" id="TIGR00082">
    <property type="entry name" value="rbfA"/>
    <property type="match status" value="1"/>
</dbReference>
<dbReference type="InterPro" id="IPR023799">
    <property type="entry name" value="RbfA_dom_sf"/>
</dbReference>